<accession>A0A5N5GLN3</accession>
<reference evidence="5" key="2">
    <citation type="submission" date="2019-10" db="EMBL/GenBank/DDBJ databases">
        <title>A de novo genome assembly of a pear dwarfing rootstock.</title>
        <authorList>
            <person name="Wang F."/>
            <person name="Wang J."/>
            <person name="Li S."/>
            <person name="Zhang Y."/>
            <person name="Fang M."/>
            <person name="Ma L."/>
            <person name="Zhao Y."/>
            <person name="Jiang S."/>
        </authorList>
    </citation>
    <scope>NUCLEOTIDE SEQUENCE [LARGE SCALE GENOMIC DNA]</scope>
</reference>
<feature type="compositionally biased region" description="Basic and acidic residues" evidence="1">
    <location>
        <begin position="1"/>
        <end position="20"/>
    </location>
</feature>
<dbReference type="EMBL" id="SMOL01000392">
    <property type="protein sequence ID" value="KAB2619757.1"/>
    <property type="molecule type" value="Genomic_DNA"/>
</dbReference>
<proteinExistence type="predicted"/>
<evidence type="ECO:0000313" key="4">
    <source>
        <dbReference type="EMBL" id="KAB2619757.1"/>
    </source>
</evidence>
<feature type="region of interest" description="Disordered" evidence="1">
    <location>
        <begin position="1"/>
        <end position="70"/>
    </location>
</feature>
<dbReference type="Proteomes" id="UP000327157">
    <property type="component" value="Chromosome 11"/>
</dbReference>
<reference evidence="3 5" key="1">
    <citation type="submission" date="2019-09" db="EMBL/GenBank/DDBJ databases">
        <authorList>
            <person name="Ou C."/>
        </authorList>
    </citation>
    <scope>NUCLEOTIDE SEQUENCE [LARGE SCALE GENOMIC DNA]</scope>
    <source>
        <strain evidence="3">S2</strain>
        <tissue evidence="3">Leaf</tissue>
    </source>
</reference>
<reference evidence="3 5" key="3">
    <citation type="submission" date="2019-11" db="EMBL/GenBank/DDBJ databases">
        <title>A de novo genome assembly of a pear dwarfing rootstock.</title>
        <authorList>
            <person name="Wang F."/>
            <person name="Wang J."/>
            <person name="Li S."/>
            <person name="Zhang Y."/>
            <person name="Fang M."/>
            <person name="Ma L."/>
            <person name="Zhao Y."/>
            <person name="Jiang S."/>
        </authorList>
    </citation>
    <scope>NUCLEOTIDE SEQUENCE [LARGE SCALE GENOMIC DNA]</scope>
    <source>
        <strain evidence="3">S2</strain>
        <tissue evidence="3">Leaf</tissue>
    </source>
</reference>
<evidence type="ECO:0000313" key="2">
    <source>
        <dbReference type="EMBL" id="KAB2607498.1"/>
    </source>
</evidence>
<dbReference type="Proteomes" id="UP000327157">
    <property type="component" value="Chromosome 3"/>
</dbReference>
<dbReference type="EMBL" id="SMOL01000559">
    <property type="protein sequence ID" value="KAB2607498.1"/>
    <property type="molecule type" value="Genomic_DNA"/>
</dbReference>
<dbReference type="AlphaFoldDB" id="A0A5N5GLN3"/>
<name>A0A5N5GLN3_9ROSA</name>
<dbReference type="PANTHER" id="PTHR37207">
    <property type="entry name" value="OS09G0446000 PROTEIN"/>
    <property type="match status" value="1"/>
</dbReference>
<evidence type="ECO:0000313" key="5">
    <source>
        <dbReference type="Proteomes" id="UP000327157"/>
    </source>
</evidence>
<dbReference type="EMBL" id="SMOL01000402">
    <property type="protein sequence ID" value="KAB2616429.1"/>
    <property type="molecule type" value="Genomic_DNA"/>
</dbReference>
<evidence type="ECO:0000256" key="1">
    <source>
        <dbReference type="SAM" id="MobiDB-lite"/>
    </source>
</evidence>
<dbReference type="OrthoDB" id="1164276at2759"/>
<evidence type="ECO:0000313" key="3">
    <source>
        <dbReference type="EMBL" id="KAB2616429.1"/>
    </source>
</evidence>
<keyword evidence="5" id="KW-1185">Reference proteome</keyword>
<organism evidence="3 5">
    <name type="scientific">Pyrus ussuriensis x Pyrus communis</name>
    <dbReference type="NCBI Taxonomy" id="2448454"/>
    <lineage>
        <taxon>Eukaryota</taxon>
        <taxon>Viridiplantae</taxon>
        <taxon>Streptophyta</taxon>
        <taxon>Embryophyta</taxon>
        <taxon>Tracheophyta</taxon>
        <taxon>Spermatophyta</taxon>
        <taxon>Magnoliopsida</taxon>
        <taxon>eudicotyledons</taxon>
        <taxon>Gunneridae</taxon>
        <taxon>Pentapetalae</taxon>
        <taxon>rosids</taxon>
        <taxon>fabids</taxon>
        <taxon>Rosales</taxon>
        <taxon>Rosaceae</taxon>
        <taxon>Amygdaloideae</taxon>
        <taxon>Maleae</taxon>
        <taxon>Pyrus</taxon>
    </lineage>
</organism>
<dbReference type="PANTHER" id="PTHR37207:SF1">
    <property type="entry name" value="OS09G0446000 PROTEIN"/>
    <property type="match status" value="1"/>
</dbReference>
<sequence>MKGSDSETSRKSGNNKDKSTKPPFIPAKDDTKPVLQDPILRSDPIETEEAVLRLPPFPIARSTNPPPKMS</sequence>
<gene>
    <name evidence="2" type="ORF">D8674_007215</name>
    <name evidence="3" type="ORF">D8674_023017</name>
    <name evidence="4" type="ORF">D8674_040342</name>
</gene>
<comment type="caution">
    <text evidence="3">The sequence shown here is derived from an EMBL/GenBank/DDBJ whole genome shotgun (WGS) entry which is preliminary data.</text>
</comment>
<protein>
    <submittedName>
        <fullName evidence="3">Uncharacterized protein</fullName>
    </submittedName>
</protein>